<comment type="cofactor">
    <cofactor evidence="1">
        <name>NAD(+)</name>
        <dbReference type="ChEBI" id="CHEBI:57540"/>
    </cofactor>
</comment>
<dbReference type="EC" id="5.1.3.2" evidence="7"/>
<dbReference type="EMBL" id="FRYL01000040">
    <property type="protein sequence ID" value="SHO81448.1"/>
    <property type="molecule type" value="Genomic_DNA"/>
</dbReference>
<evidence type="ECO:0000313" key="7">
    <source>
        <dbReference type="EMBL" id="SHO81448.1"/>
    </source>
</evidence>
<dbReference type="CDD" id="cd05247">
    <property type="entry name" value="UDP_G4E_1_SDR_e"/>
    <property type="match status" value="1"/>
</dbReference>
<accession>A0A1W1EKP3</accession>
<organism evidence="7">
    <name type="scientific">hydrothermal vent metagenome</name>
    <dbReference type="NCBI Taxonomy" id="652676"/>
    <lineage>
        <taxon>unclassified sequences</taxon>
        <taxon>metagenomes</taxon>
        <taxon>ecological metagenomes</taxon>
    </lineage>
</organism>
<dbReference type="InterPro" id="IPR001509">
    <property type="entry name" value="Epimerase_deHydtase"/>
</dbReference>
<comment type="similarity">
    <text evidence="2">Belongs to the NAD(P)-dependent epimerase/dehydratase family.</text>
</comment>
<evidence type="ECO:0000256" key="2">
    <source>
        <dbReference type="ARBA" id="ARBA00007637"/>
    </source>
</evidence>
<sequence length="343" mass="38483">MKILITGGAGYIASHLIKQLLENTNYNITILDNLSSGSIETLETLKKIRDFNFTKLDLKEFEKVDKFLADNNFDIIFHFAASIIVSESVEKPLKYYMNNTVNTTNLINCAIKNGVDKFVFSSTAAVYGEPKVMPKSGIDENYRTNPINPYGMSKLMSEQVLQDTAKAHSSFKFVIFRYFNVAGADVHYVDGVLSPRIGQVVQNATHLIKVASEVALGVRDKISIFGEDYDTIDGSGVRDYIHVDDLALAHILAIDYLNNSKNSSDIFNIGYGKGFSVKEVISSMKRVTQNDFRVDIEGRRDGDPATLIADNSKIKRVLNWKPKYDDLDLICQSAYKWEEGIIQ</sequence>
<dbReference type="GO" id="GO:0033499">
    <property type="term" value="P:galactose catabolic process via UDP-galactose, Leloir pathway"/>
    <property type="evidence" value="ECO:0007669"/>
    <property type="project" value="TreeGrafter"/>
</dbReference>
<dbReference type="Gene3D" id="3.40.50.720">
    <property type="entry name" value="NAD(P)-binding Rossmann-like Domain"/>
    <property type="match status" value="1"/>
</dbReference>
<evidence type="ECO:0000256" key="1">
    <source>
        <dbReference type="ARBA" id="ARBA00001911"/>
    </source>
</evidence>
<dbReference type="PANTHER" id="PTHR43725:SF53">
    <property type="entry name" value="UDP-ARABINOSE 4-EPIMERASE 1"/>
    <property type="match status" value="1"/>
</dbReference>
<evidence type="ECO:0000256" key="5">
    <source>
        <dbReference type="ARBA" id="ARBA00023277"/>
    </source>
</evidence>
<dbReference type="InterPro" id="IPR036291">
    <property type="entry name" value="NAD(P)-bd_dom_sf"/>
</dbReference>
<evidence type="ECO:0000256" key="3">
    <source>
        <dbReference type="ARBA" id="ARBA00023027"/>
    </source>
</evidence>
<feature type="domain" description="NAD-dependent epimerase/dehydratase" evidence="6">
    <location>
        <begin position="3"/>
        <end position="270"/>
    </location>
</feature>
<dbReference type="InterPro" id="IPR005886">
    <property type="entry name" value="UDP_G4E"/>
</dbReference>
<keyword evidence="3" id="KW-0520">NAD</keyword>
<name>A0A1W1EKP3_9ZZZZ</name>
<keyword evidence="4 7" id="KW-0413">Isomerase</keyword>
<keyword evidence="5" id="KW-0119">Carbohydrate metabolism</keyword>
<reference evidence="7" key="1">
    <citation type="submission" date="2016-10" db="EMBL/GenBank/DDBJ databases">
        <authorList>
            <person name="de Groot N.N."/>
        </authorList>
    </citation>
    <scope>NUCLEOTIDE SEQUENCE</scope>
</reference>
<proteinExistence type="inferred from homology"/>
<dbReference type="Pfam" id="PF01370">
    <property type="entry name" value="Epimerase"/>
    <property type="match status" value="1"/>
</dbReference>
<dbReference type="PANTHER" id="PTHR43725">
    <property type="entry name" value="UDP-GLUCOSE 4-EPIMERASE"/>
    <property type="match status" value="1"/>
</dbReference>
<gene>
    <name evidence="7" type="ORF">MNB_SV-15-1303</name>
</gene>
<evidence type="ECO:0000256" key="4">
    <source>
        <dbReference type="ARBA" id="ARBA00023235"/>
    </source>
</evidence>
<dbReference type="SUPFAM" id="SSF51735">
    <property type="entry name" value="NAD(P)-binding Rossmann-fold domains"/>
    <property type="match status" value="1"/>
</dbReference>
<dbReference type="Gene3D" id="3.90.25.10">
    <property type="entry name" value="UDP-galactose 4-epimerase, domain 1"/>
    <property type="match status" value="1"/>
</dbReference>
<protein>
    <submittedName>
        <fullName evidence="7">UDP-glucose 4-epimerase</fullName>
        <ecNumber evidence="7">5.1.3.2</ecNumber>
    </submittedName>
</protein>
<dbReference type="AlphaFoldDB" id="A0A1W1EKP3"/>
<dbReference type="NCBIfam" id="TIGR01179">
    <property type="entry name" value="galE"/>
    <property type="match status" value="1"/>
</dbReference>
<evidence type="ECO:0000259" key="6">
    <source>
        <dbReference type="Pfam" id="PF01370"/>
    </source>
</evidence>
<dbReference type="GO" id="GO:0003978">
    <property type="term" value="F:UDP-glucose 4-epimerase activity"/>
    <property type="evidence" value="ECO:0007669"/>
    <property type="project" value="UniProtKB-EC"/>
</dbReference>